<dbReference type="AlphaFoldDB" id="A0AAU9UIP2"/>
<comment type="caution">
    <text evidence="1">The sequence shown here is derived from an EMBL/GenBank/DDBJ whole genome shotgun (WGS) entry which is preliminary data.</text>
</comment>
<accession>A0AAU9UIP2</accession>
<evidence type="ECO:0000313" key="2">
    <source>
        <dbReference type="Proteomes" id="UP001153954"/>
    </source>
</evidence>
<organism evidence="1 2">
    <name type="scientific">Euphydryas editha</name>
    <name type="common">Edith's checkerspot</name>
    <dbReference type="NCBI Taxonomy" id="104508"/>
    <lineage>
        <taxon>Eukaryota</taxon>
        <taxon>Metazoa</taxon>
        <taxon>Ecdysozoa</taxon>
        <taxon>Arthropoda</taxon>
        <taxon>Hexapoda</taxon>
        <taxon>Insecta</taxon>
        <taxon>Pterygota</taxon>
        <taxon>Neoptera</taxon>
        <taxon>Endopterygota</taxon>
        <taxon>Lepidoptera</taxon>
        <taxon>Glossata</taxon>
        <taxon>Ditrysia</taxon>
        <taxon>Papilionoidea</taxon>
        <taxon>Nymphalidae</taxon>
        <taxon>Nymphalinae</taxon>
        <taxon>Euphydryas</taxon>
    </lineage>
</organism>
<gene>
    <name evidence="1" type="ORF">EEDITHA_LOCUS14049</name>
</gene>
<sequence>MSCGRVRDSQGKLLVNHDSVKERWRCYFQDLLSNHHTFSFPSEPLPNPGLVALITPDETQDCLYRINNLKAVGSDEVGP</sequence>
<evidence type="ECO:0000313" key="1">
    <source>
        <dbReference type="EMBL" id="CAH2098998.1"/>
    </source>
</evidence>
<dbReference type="EMBL" id="CAKOGL010000021">
    <property type="protein sequence ID" value="CAH2098998.1"/>
    <property type="molecule type" value="Genomic_DNA"/>
</dbReference>
<dbReference type="Proteomes" id="UP001153954">
    <property type="component" value="Unassembled WGS sequence"/>
</dbReference>
<reference evidence="1" key="1">
    <citation type="submission" date="2022-03" db="EMBL/GenBank/DDBJ databases">
        <authorList>
            <person name="Tunstrom K."/>
        </authorList>
    </citation>
    <scope>NUCLEOTIDE SEQUENCE</scope>
</reference>
<proteinExistence type="predicted"/>
<name>A0AAU9UIP2_EUPED</name>
<protein>
    <submittedName>
        <fullName evidence="1">Uncharacterized protein</fullName>
    </submittedName>
</protein>
<keyword evidence="2" id="KW-1185">Reference proteome</keyword>